<comment type="caution">
    <text evidence="2">The sequence shown here is derived from an EMBL/GenBank/DDBJ whole genome shotgun (WGS) entry which is preliminary data.</text>
</comment>
<keyword evidence="1" id="KW-1133">Transmembrane helix</keyword>
<keyword evidence="1" id="KW-0472">Membrane</keyword>
<evidence type="ECO:0000256" key="1">
    <source>
        <dbReference type="SAM" id="Phobius"/>
    </source>
</evidence>
<evidence type="ECO:0000313" key="3">
    <source>
        <dbReference type="Proteomes" id="UP000244722"/>
    </source>
</evidence>
<accession>A0A2T6ZMF0</accession>
<feature type="transmembrane region" description="Helical" evidence="1">
    <location>
        <begin position="212"/>
        <end position="238"/>
    </location>
</feature>
<proteinExistence type="predicted"/>
<dbReference type="EMBL" id="NESQ01000180">
    <property type="protein sequence ID" value="PUU76665.1"/>
    <property type="molecule type" value="Genomic_DNA"/>
</dbReference>
<gene>
    <name evidence="2" type="ORF">B9Z19DRAFT_239348</name>
</gene>
<keyword evidence="1" id="KW-0812">Transmembrane</keyword>
<organism evidence="2 3">
    <name type="scientific">Tuber borchii</name>
    <name type="common">White truffle</name>
    <dbReference type="NCBI Taxonomy" id="42251"/>
    <lineage>
        <taxon>Eukaryota</taxon>
        <taxon>Fungi</taxon>
        <taxon>Dikarya</taxon>
        <taxon>Ascomycota</taxon>
        <taxon>Pezizomycotina</taxon>
        <taxon>Pezizomycetes</taxon>
        <taxon>Pezizales</taxon>
        <taxon>Tuberaceae</taxon>
        <taxon>Tuber</taxon>
    </lineage>
</organism>
<keyword evidence="3" id="KW-1185">Reference proteome</keyword>
<name>A0A2T6ZMF0_TUBBO</name>
<sequence length="254" mass="28461">MLNLHFPLPFSEDYILGMFSEPFLSVAPNSHVVSTRGPVSHPIYLPVCLSACLRLSQAGPQQRLIGFPAPSYRSAAQVPYSILPFVHLLASLWSRISVDYSLSTRVPALLHHPYESSTLSAYLPHTHTYAYRSYPTSCQHPLSLPPPPPLKKHLFPPLSLPLLPPPPASLVPSREHTKLSLPSFAVLRTAHEIPSFPSLACSSRRIVRIFPIAYFPIIFFFSFLSLHTHLIITVHTYIHTLLYSSTLYSCACWL</sequence>
<evidence type="ECO:0000313" key="2">
    <source>
        <dbReference type="EMBL" id="PUU76665.1"/>
    </source>
</evidence>
<dbReference type="AlphaFoldDB" id="A0A2T6ZMF0"/>
<dbReference type="Proteomes" id="UP000244722">
    <property type="component" value="Unassembled WGS sequence"/>
</dbReference>
<protein>
    <submittedName>
        <fullName evidence="2">Uncharacterized protein</fullName>
    </submittedName>
</protein>
<reference evidence="2 3" key="1">
    <citation type="submission" date="2017-04" db="EMBL/GenBank/DDBJ databases">
        <title>Draft genome sequence of Tuber borchii Vittad., a whitish edible truffle.</title>
        <authorList>
            <consortium name="DOE Joint Genome Institute"/>
            <person name="Murat C."/>
            <person name="Kuo A."/>
            <person name="Barry K.W."/>
            <person name="Clum A."/>
            <person name="Dockter R.B."/>
            <person name="Fauchery L."/>
            <person name="Iotti M."/>
            <person name="Kohler A."/>
            <person name="Labutti K."/>
            <person name="Lindquist E.A."/>
            <person name="Lipzen A."/>
            <person name="Ohm R.A."/>
            <person name="Wang M."/>
            <person name="Grigoriev I.V."/>
            <person name="Zambonelli A."/>
            <person name="Martin F.M."/>
        </authorList>
    </citation>
    <scope>NUCLEOTIDE SEQUENCE [LARGE SCALE GENOMIC DNA]</scope>
    <source>
        <strain evidence="2 3">Tbo3840</strain>
    </source>
</reference>